<dbReference type="NCBIfam" id="NF008693">
    <property type="entry name" value="PRK11713.2-3"/>
    <property type="match status" value="1"/>
</dbReference>
<keyword evidence="5 12" id="KW-0963">Cytoplasm</keyword>
<gene>
    <name evidence="16" type="ORF">BK826_00080</name>
</gene>
<dbReference type="RefSeq" id="WP_075513804.1">
    <property type="nucleotide sequence ID" value="NZ_JAQDNX010000001.1"/>
</dbReference>
<evidence type="ECO:0000256" key="4">
    <source>
        <dbReference type="ARBA" id="ARBA00013673"/>
    </source>
</evidence>
<comment type="function">
    <text evidence="10 12">Specifically methylates the N3 position of the uracil ring of uridine 1498 (m3U1498) in 16S rRNA. Acts on the fully assembled 30S ribosomal subunit.</text>
</comment>
<keyword evidence="8 12" id="KW-0808">Transferase</keyword>
<evidence type="ECO:0000256" key="6">
    <source>
        <dbReference type="ARBA" id="ARBA00022552"/>
    </source>
</evidence>
<evidence type="ECO:0000313" key="17">
    <source>
        <dbReference type="Proteomes" id="UP000179540"/>
    </source>
</evidence>
<feature type="domain" description="Ribosomal RNA small subunit methyltransferase E PUA-like" evidence="15">
    <location>
        <begin position="24"/>
        <end position="59"/>
    </location>
</feature>
<dbReference type="CDD" id="cd18084">
    <property type="entry name" value="RsmE-like"/>
    <property type="match status" value="1"/>
</dbReference>
<evidence type="ECO:0000256" key="8">
    <source>
        <dbReference type="ARBA" id="ARBA00022679"/>
    </source>
</evidence>
<organism evidence="16 17">
    <name type="scientific">Rothia kristinae</name>
    <dbReference type="NCBI Taxonomy" id="37923"/>
    <lineage>
        <taxon>Bacteria</taxon>
        <taxon>Bacillati</taxon>
        <taxon>Actinomycetota</taxon>
        <taxon>Actinomycetes</taxon>
        <taxon>Micrococcales</taxon>
        <taxon>Micrococcaceae</taxon>
        <taxon>Rothia</taxon>
    </lineage>
</organism>
<dbReference type="NCBIfam" id="TIGR00046">
    <property type="entry name" value="RsmE family RNA methyltransferase"/>
    <property type="match status" value="1"/>
</dbReference>
<dbReference type="InterPro" id="IPR029026">
    <property type="entry name" value="tRNA_m1G_MTases_N"/>
</dbReference>
<evidence type="ECO:0000256" key="7">
    <source>
        <dbReference type="ARBA" id="ARBA00022603"/>
    </source>
</evidence>
<evidence type="ECO:0000256" key="3">
    <source>
        <dbReference type="ARBA" id="ARBA00012328"/>
    </source>
</evidence>
<dbReference type="PANTHER" id="PTHR30027:SF3">
    <property type="entry name" value="16S RRNA (URACIL(1498)-N(3))-METHYLTRANSFERASE"/>
    <property type="match status" value="1"/>
</dbReference>
<keyword evidence="7 12" id="KW-0489">Methyltransferase</keyword>
<feature type="region of interest" description="Disordered" evidence="13">
    <location>
        <begin position="251"/>
        <end position="286"/>
    </location>
</feature>
<comment type="catalytic activity">
    <reaction evidence="11 12">
        <text>uridine(1498) in 16S rRNA + S-adenosyl-L-methionine = N(3)-methyluridine(1498) in 16S rRNA + S-adenosyl-L-homocysteine + H(+)</text>
        <dbReference type="Rhea" id="RHEA:42920"/>
        <dbReference type="Rhea" id="RHEA-COMP:10283"/>
        <dbReference type="Rhea" id="RHEA-COMP:10284"/>
        <dbReference type="ChEBI" id="CHEBI:15378"/>
        <dbReference type="ChEBI" id="CHEBI:57856"/>
        <dbReference type="ChEBI" id="CHEBI:59789"/>
        <dbReference type="ChEBI" id="CHEBI:65315"/>
        <dbReference type="ChEBI" id="CHEBI:74502"/>
        <dbReference type="EC" id="2.1.1.193"/>
    </reaction>
</comment>
<dbReference type="Gene3D" id="2.40.240.20">
    <property type="entry name" value="Hypothetical PUA domain-like, domain 1"/>
    <property type="match status" value="1"/>
</dbReference>
<evidence type="ECO:0000259" key="14">
    <source>
        <dbReference type="Pfam" id="PF04452"/>
    </source>
</evidence>
<feature type="domain" description="Ribosomal RNA small subunit methyltransferase E methyltransferase" evidence="14">
    <location>
        <begin position="77"/>
        <end position="246"/>
    </location>
</feature>
<dbReference type="OrthoDB" id="9808126at2"/>
<evidence type="ECO:0000256" key="2">
    <source>
        <dbReference type="ARBA" id="ARBA00005528"/>
    </source>
</evidence>
<comment type="caution">
    <text evidence="16">The sequence shown here is derived from an EMBL/GenBank/DDBJ whole genome shotgun (WGS) entry which is preliminary data.</text>
</comment>
<keyword evidence="6 12" id="KW-0698">rRNA processing</keyword>
<comment type="similarity">
    <text evidence="2 12">Belongs to the RNA methyltransferase RsmE family.</text>
</comment>
<dbReference type="Gene3D" id="3.40.1280.10">
    <property type="match status" value="1"/>
</dbReference>
<proteinExistence type="inferred from homology"/>
<dbReference type="EMBL" id="MODZ01000001">
    <property type="protein sequence ID" value="OIJ36875.1"/>
    <property type="molecule type" value="Genomic_DNA"/>
</dbReference>
<evidence type="ECO:0000256" key="5">
    <source>
        <dbReference type="ARBA" id="ARBA00022490"/>
    </source>
</evidence>
<dbReference type="Pfam" id="PF20260">
    <property type="entry name" value="PUA_4"/>
    <property type="match status" value="1"/>
</dbReference>
<keyword evidence="9 12" id="KW-0949">S-adenosyl-L-methionine</keyword>
<name>A0A1S2N4M0_9MICC</name>
<dbReference type="EC" id="2.1.1.193" evidence="3 12"/>
<evidence type="ECO:0000259" key="15">
    <source>
        <dbReference type="Pfam" id="PF20260"/>
    </source>
</evidence>
<evidence type="ECO:0000256" key="10">
    <source>
        <dbReference type="ARBA" id="ARBA00025699"/>
    </source>
</evidence>
<dbReference type="PANTHER" id="PTHR30027">
    <property type="entry name" value="RIBOSOMAL RNA SMALL SUBUNIT METHYLTRANSFERASE E"/>
    <property type="match status" value="1"/>
</dbReference>
<dbReference type="AlphaFoldDB" id="A0A1S2N4M0"/>
<evidence type="ECO:0000256" key="1">
    <source>
        <dbReference type="ARBA" id="ARBA00004496"/>
    </source>
</evidence>
<dbReference type="PIRSF" id="PIRSF015601">
    <property type="entry name" value="MTase_slr0722"/>
    <property type="match status" value="1"/>
</dbReference>
<evidence type="ECO:0000313" key="16">
    <source>
        <dbReference type="EMBL" id="OIJ36875.1"/>
    </source>
</evidence>
<dbReference type="GO" id="GO:0070475">
    <property type="term" value="P:rRNA base methylation"/>
    <property type="evidence" value="ECO:0007669"/>
    <property type="project" value="TreeGrafter"/>
</dbReference>
<protein>
    <recommendedName>
        <fullName evidence="4 12">Ribosomal RNA small subunit methyltransferase E</fullName>
        <ecNumber evidence="3 12">2.1.1.193</ecNumber>
    </recommendedName>
</protein>
<evidence type="ECO:0000256" key="9">
    <source>
        <dbReference type="ARBA" id="ARBA00022691"/>
    </source>
</evidence>
<dbReference type="SUPFAM" id="SSF88697">
    <property type="entry name" value="PUA domain-like"/>
    <property type="match status" value="1"/>
</dbReference>
<evidence type="ECO:0000256" key="13">
    <source>
        <dbReference type="SAM" id="MobiDB-lite"/>
    </source>
</evidence>
<dbReference type="InterPro" id="IPR046887">
    <property type="entry name" value="RsmE_PUA-like"/>
</dbReference>
<dbReference type="InterPro" id="IPR015947">
    <property type="entry name" value="PUA-like_sf"/>
</dbReference>
<dbReference type="InterPro" id="IPR046886">
    <property type="entry name" value="RsmE_MTase_dom"/>
</dbReference>
<reference evidence="16 17" key="1">
    <citation type="submission" date="2016-10" db="EMBL/GenBank/DDBJ databases">
        <title>Draft genome sequence of strain LCT isolated from the Shenzhou X spacecraft of China.</title>
        <authorList>
            <person name="Huang B."/>
        </authorList>
    </citation>
    <scope>NUCLEOTIDE SEQUENCE [LARGE SCALE GENOMIC DNA]</scope>
    <source>
        <strain evidence="16 17">LCT-H5</strain>
    </source>
</reference>
<dbReference type="InterPro" id="IPR006700">
    <property type="entry name" value="RsmE"/>
</dbReference>
<dbReference type="Proteomes" id="UP000179540">
    <property type="component" value="Unassembled WGS sequence"/>
</dbReference>
<sequence>MTRPVFRVPTDLLRDARSEDAVELTGPEGHHARTVRRLGPGEELDLVDGRGLRAPGVVRELLPEGLLVGLLADPAPEPVGRLVLVQALAKGDRDLMSVEMATELGVAAIVPWQAERSIVRWKGERAARSHAKWERTAAAAAKQARRAVVPEVHPLADLEALLGQVGPEDLVLVLHEQAREPLSREVADRLPDPQGPGRVLLVVGPEGGISPEETRRLVAAGAHPVRLGPEVLRTSTAGAAALAVLQVLSGHWSQPGPGLDGPDTDGTAADGADPLTPDPDDPAASS</sequence>
<accession>A0A1S2N4M0</accession>
<dbReference type="Pfam" id="PF04452">
    <property type="entry name" value="Methyltrans_RNA"/>
    <property type="match status" value="1"/>
</dbReference>
<dbReference type="GO" id="GO:0005737">
    <property type="term" value="C:cytoplasm"/>
    <property type="evidence" value="ECO:0007669"/>
    <property type="project" value="UniProtKB-SubCell"/>
</dbReference>
<evidence type="ECO:0000256" key="11">
    <source>
        <dbReference type="ARBA" id="ARBA00047944"/>
    </source>
</evidence>
<dbReference type="InterPro" id="IPR029028">
    <property type="entry name" value="Alpha/beta_knot_MTases"/>
</dbReference>
<comment type="subcellular location">
    <subcellularLocation>
        <location evidence="1 12">Cytoplasm</location>
    </subcellularLocation>
</comment>
<evidence type="ECO:0000256" key="12">
    <source>
        <dbReference type="PIRNR" id="PIRNR015601"/>
    </source>
</evidence>
<dbReference type="GO" id="GO:0070042">
    <property type="term" value="F:rRNA (uridine-N3-)-methyltransferase activity"/>
    <property type="evidence" value="ECO:0007669"/>
    <property type="project" value="TreeGrafter"/>
</dbReference>
<feature type="compositionally biased region" description="Low complexity" evidence="13">
    <location>
        <begin position="251"/>
        <end position="275"/>
    </location>
</feature>
<dbReference type="SUPFAM" id="SSF75217">
    <property type="entry name" value="alpha/beta knot"/>
    <property type="match status" value="1"/>
</dbReference>